<keyword evidence="4" id="KW-0479">Metal-binding</keyword>
<evidence type="ECO:0000313" key="5">
    <source>
        <dbReference type="EMBL" id="UOQ86010.1"/>
    </source>
</evidence>
<dbReference type="EMBL" id="CP095071">
    <property type="protein sequence ID" value="UOQ86010.1"/>
    <property type="molecule type" value="Genomic_DNA"/>
</dbReference>
<evidence type="ECO:0000313" key="6">
    <source>
        <dbReference type="Proteomes" id="UP000831537"/>
    </source>
</evidence>
<evidence type="ECO:0000256" key="4">
    <source>
        <dbReference type="RuleBase" id="RU361279"/>
    </source>
</evidence>
<organism evidence="5 6">
    <name type="scientific">Gracilibacillus salinarum</name>
    <dbReference type="NCBI Taxonomy" id="2932255"/>
    <lineage>
        <taxon>Bacteria</taxon>
        <taxon>Bacillati</taxon>
        <taxon>Bacillota</taxon>
        <taxon>Bacilli</taxon>
        <taxon>Bacillales</taxon>
        <taxon>Bacillaceae</taxon>
        <taxon>Gracilibacillus</taxon>
    </lineage>
</organism>
<dbReference type="PIRSF" id="PIRSF006806">
    <property type="entry name" value="FTHF_cligase"/>
    <property type="match status" value="1"/>
</dbReference>
<evidence type="ECO:0000256" key="2">
    <source>
        <dbReference type="ARBA" id="ARBA00022741"/>
    </source>
</evidence>
<dbReference type="InterPro" id="IPR002698">
    <property type="entry name" value="FTHF_cligase"/>
</dbReference>
<dbReference type="Proteomes" id="UP000831537">
    <property type="component" value="Chromosome"/>
</dbReference>
<dbReference type="Pfam" id="PF01812">
    <property type="entry name" value="5-FTHF_cyc-lig"/>
    <property type="match status" value="1"/>
</dbReference>
<protein>
    <recommendedName>
        <fullName evidence="4">5-formyltetrahydrofolate cyclo-ligase</fullName>
        <ecNumber evidence="4">6.3.3.2</ecNumber>
    </recommendedName>
</protein>
<keyword evidence="3 4" id="KW-0067">ATP-binding</keyword>
<comment type="similarity">
    <text evidence="1 4">Belongs to the 5-formyltetrahydrofolate cyclo-ligase family.</text>
</comment>
<keyword evidence="2 4" id="KW-0547">Nucleotide-binding</keyword>
<comment type="cofactor">
    <cofactor evidence="4">
        <name>Mg(2+)</name>
        <dbReference type="ChEBI" id="CHEBI:18420"/>
    </cofactor>
</comment>
<evidence type="ECO:0000256" key="1">
    <source>
        <dbReference type="ARBA" id="ARBA00010638"/>
    </source>
</evidence>
<reference evidence="5 6" key="1">
    <citation type="submission" date="2022-04" db="EMBL/GenBank/DDBJ databases">
        <title>Gracilibacillus sp. isolated from saltern.</title>
        <authorList>
            <person name="Won M."/>
            <person name="Lee C.-M."/>
            <person name="Woen H.-Y."/>
            <person name="Kwon S.-W."/>
        </authorList>
    </citation>
    <scope>NUCLEOTIDE SEQUENCE [LARGE SCALE GENOMIC DNA]</scope>
    <source>
        <strain evidence="5 6">SSPM10-3</strain>
    </source>
</reference>
<name>A0ABY4GPG1_9BACI</name>
<accession>A0ABY4GPG1</accession>
<comment type="catalytic activity">
    <reaction evidence="4">
        <text>(6S)-5-formyl-5,6,7,8-tetrahydrofolate + ATP = (6R)-5,10-methenyltetrahydrofolate + ADP + phosphate</text>
        <dbReference type="Rhea" id="RHEA:10488"/>
        <dbReference type="ChEBI" id="CHEBI:30616"/>
        <dbReference type="ChEBI" id="CHEBI:43474"/>
        <dbReference type="ChEBI" id="CHEBI:57455"/>
        <dbReference type="ChEBI" id="CHEBI:57457"/>
        <dbReference type="ChEBI" id="CHEBI:456216"/>
        <dbReference type="EC" id="6.3.3.2"/>
    </reaction>
</comment>
<dbReference type="PANTHER" id="PTHR23407:SF1">
    <property type="entry name" value="5-FORMYLTETRAHYDROFOLATE CYCLO-LIGASE"/>
    <property type="match status" value="1"/>
</dbReference>
<dbReference type="EC" id="6.3.3.2" evidence="4"/>
<dbReference type="RefSeq" id="WP_244746328.1">
    <property type="nucleotide sequence ID" value="NZ_CP095071.1"/>
</dbReference>
<proteinExistence type="inferred from homology"/>
<dbReference type="NCBIfam" id="TIGR02727">
    <property type="entry name" value="MTHFS_bact"/>
    <property type="match status" value="1"/>
</dbReference>
<sequence length="206" mass="24117">MQETKEKQLIRADVFKTWQQMNDRSSVERRLQNRLFRSYEWKQSHTVAITISTTLEWDTEEIIRRAWKEGKRVAIPKCFPVTKEMCFYHYESGDTLLPLWKDMLEPISNAESFINKSDIDLIIVPGIAFDKSGYRIGYGGGYYDRYLQSFRGKSISIAAGFQLYSSIPVQPHDIPVDIIITDVCKLYQPIHKKTWEGNTSYIEDKE</sequence>
<gene>
    <name evidence="5" type="ORF">MUN87_03640</name>
</gene>
<keyword evidence="5" id="KW-0436">Ligase</keyword>
<dbReference type="Gene3D" id="3.40.50.10420">
    <property type="entry name" value="NagB/RpiA/CoA transferase-like"/>
    <property type="match status" value="1"/>
</dbReference>
<dbReference type="InterPro" id="IPR037171">
    <property type="entry name" value="NagB/RpiA_transferase-like"/>
</dbReference>
<dbReference type="SUPFAM" id="SSF100950">
    <property type="entry name" value="NagB/RpiA/CoA transferase-like"/>
    <property type="match status" value="1"/>
</dbReference>
<keyword evidence="4" id="KW-0460">Magnesium</keyword>
<evidence type="ECO:0000256" key="3">
    <source>
        <dbReference type="ARBA" id="ARBA00022840"/>
    </source>
</evidence>
<dbReference type="InterPro" id="IPR024185">
    <property type="entry name" value="FTHF_cligase-like_sf"/>
</dbReference>
<keyword evidence="6" id="KW-1185">Reference proteome</keyword>
<dbReference type="GO" id="GO:0030272">
    <property type="term" value="F:5-formyltetrahydrofolate cyclo-ligase activity"/>
    <property type="evidence" value="ECO:0007669"/>
    <property type="project" value="UniProtKB-EC"/>
</dbReference>
<dbReference type="PANTHER" id="PTHR23407">
    <property type="entry name" value="ATPASE INHIBITOR/5-FORMYLTETRAHYDROFOLATE CYCLO-LIGASE"/>
    <property type="match status" value="1"/>
</dbReference>